<dbReference type="eggNOG" id="COG1770">
    <property type="taxonomic scope" value="Bacteria"/>
</dbReference>
<evidence type="ECO:0000259" key="6">
    <source>
        <dbReference type="Pfam" id="PF02897"/>
    </source>
</evidence>
<dbReference type="GO" id="GO:0006508">
    <property type="term" value="P:proteolysis"/>
    <property type="evidence" value="ECO:0007669"/>
    <property type="project" value="UniProtKB-KW"/>
</dbReference>
<dbReference type="EMBL" id="AZMV01000002">
    <property type="protein sequence ID" value="ETY71953.1"/>
    <property type="molecule type" value="Genomic_DNA"/>
</dbReference>
<gene>
    <name evidence="7" type="ORF">BMOU_0692</name>
</gene>
<dbReference type="GO" id="GO:0004252">
    <property type="term" value="F:serine-type endopeptidase activity"/>
    <property type="evidence" value="ECO:0007669"/>
    <property type="project" value="InterPro"/>
</dbReference>
<dbReference type="PANTHER" id="PTHR11757:SF19">
    <property type="entry name" value="PROLYL ENDOPEPTIDASE-LIKE"/>
    <property type="match status" value="1"/>
</dbReference>
<dbReference type="PROSITE" id="PS00708">
    <property type="entry name" value="PRO_ENDOPEP_SER"/>
    <property type="match status" value="1"/>
</dbReference>
<dbReference type="PANTHER" id="PTHR11757">
    <property type="entry name" value="PROTEASE FAMILY S9A OLIGOPEPTIDASE"/>
    <property type="match status" value="1"/>
</dbReference>
<dbReference type="Pfam" id="PF02897">
    <property type="entry name" value="Peptidase_S9_N"/>
    <property type="match status" value="1"/>
</dbReference>
<protein>
    <submittedName>
        <fullName evidence="7">Peptidase S9</fullName>
    </submittedName>
</protein>
<dbReference type="AlphaFoldDB" id="W4NA16"/>
<dbReference type="InterPro" id="IPR029058">
    <property type="entry name" value="AB_hydrolase_fold"/>
</dbReference>
<evidence type="ECO:0000313" key="8">
    <source>
        <dbReference type="Proteomes" id="UP000019155"/>
    </source>
</evidence>
<dbReference type="RefSeq" id="WP_034874891.1">
    <property type="nucleotide sequence ID" value="NZ_AZMV01000002.1"/>
</dbReference>
<comment type="caution">
    <text evidence="7">The sequence shown here is derived from an EMBL/GenBank/DDBJ whole genome shotgun (WGS) entry which is preliminary data.</text>
</comment>
<keyword evidence="2" id="KW-0645">Protease</keyword>
<organism evidence="7 8">
    <name type="scientific">Bifidobacterium moukalabense DSM 27321</name>
    <dbReference type="NCBI Taxonomy" id="1435051"/>
    <lineage>
        <taxon>Bacteria</taxon>
        <taxon>Bacillati</taxon>
        <taxon>Actinomycetota</taxon>
        <taxon>Actinomycetes</taxon>
        <taxon>Bifidobacteriales</taxon>
        <taxon>Bifidobacteriaceae</taxon>
        <taxon>Bifidobacterium</taxon>
    </lineage>
</organism>
<dbReference type="InterPro" id="IPR001375">
    <property type="entry name" value="Peptidase_S9_cat"/>
</dbReference>
<evidence type="ECO:0000313" key="7">
    <source>
        <dbReference type="EMBL" id="ETY71953.1"/>
    </source>
</evidence>
<sequence>MTEFENGVDAGAPVAKRVPQERVFHGDTFVDDYEWLRDKDSAEVREYVAAQNRYCAMRMEPLKTLRTTLFEEFKSHVQETDMSVPTRMDGYWYFTRTKQGEQYGVQCRLPIRGDDDWDPPHIEAGVPIDGEQIVFDTNVEAKGHDFFRIGGMDISKDGRWLLYGVDTRGDERYDFRIRDLETGEELPEVFEGIAGACFTPDAQWVFYTLLDDAWRPCAIMRHHVGTPVADDVEVFREADERFWVGIGLSFDERNIVIGTGSKTTTEVLLLPTDTPEGEFRAFIPREADVEYDVSFACFEGAGEHGEDIPLAVVYHNALNPNFEIDVIDMRSHEPPYRLGEGVCVAVGSPYGCERGDDVEPGASARPIGTAYSNPCNPAILQGAHGLGIEGIAIHRHFVALQYRAESLPHVAVMTKTAAAEDFLAGRPWRFTELVPHALEDDWDVDESVDEVNEERAEVWAALDRDYGTDIMDADDTAGPHARNLHGHADVLQAAQGEGSAVHGISRKAMTSSDGATADDMPGETRRLYSIGVGGNPSYDAPRVRYSFSSYTRPGELHDIDPATGEDRLLKRATVLGGFDPRDYMERRVWITARDGERIPVSLVWRRDVPTCDSAMFITSYGAYEISSDPGFAVSRISMLDRGVLYVVPHIRGGGEMGRAWYEQGHLLNKKHSFEDFVDATQALQRAGLASPARTVANGGSAGGLLMGAVANMAPECYAGIEADVPFVDALTSILDPSLPLTVTEWDEWGDPLHNADVYRYMKGYTPYENAPESADDVRVAVFPKIFITTSMNDTRVLYVEPMKWLARLQHAGVDAVARIEVEAGHGGTSGRYKQWEEVSYENAWCLSVMGITS</sequence>
<feature type="domain" description="Peptidase S9 prolyl oligopeptidase catalytic" evidence="5">
    <location>
        <begin position="632"/>
        <end position="850"/>
    </location>
</feature>
<evidence type="ECO:0000256" key="3">
    <source>
        <dbReference type="ARBA" id="ARBA00022801"/>
    </source>
</evidence>
<dbReference type="Gene3D" id="2.130.10.120">
    <property type="entry name" value="Prolyl oligopeptidase, N-terminal domain"/>
    <property type="match status" value="1"/>
</dbReference>
<evidence type="ECO:0000256" key="4">
    <source>
        <dbReference type="ARBA" id="ARBA00022825"/>
    </source>
</evidence>
<feature type="domain" description="Peptidase S9A N-terminal" evidence="6">
    <location>
        <begin position="13"/>
        <end position="294"/>
    </location>
</feature>
<dbReference type="Proteomes" id="UP000019155">
    <property type="component" value="Unassembled WGS sequence"/>
</dbReference>
<evidence type="ECO:0000256" key="1">
    <source>
        <dbReference type="ARBA" id="ARBA00005228"/>
    </source>
</evidence>
<dbReference type="Gene3D" id="3.40.50.1820">
    <property type="entry name" value="alpha/beta hydrolase"/>
    <property type="match status" value="1"/>
</dbReference>
<keyword evidence="3" id="KW-0378">Hydrolase</keyword>
<dbReference type="InterPro" id="IPR051543">
    <property type="entry name" value="Serine_Peptidase_S9A"/>
</dbReference>
<dbReference type="PATRIC" id="fig|1435051.3.peg.690"/>
<proteinExistence type="inferred from homology"/>
<keyword evidence="8" id="KW-1185">Reference proteome</keyword>
<dbReference type="GeneID" id="97503048"/>
<dbReference type="InterPro" id="IPR002470">
    <property type="entry name" value="Peptidase_S9A"/>
</dbReference>
<dbReference type="STRING" id="1435051.BMOU_0692"/>
<evidence type="ECO:0000259" key="5">
    <source>
        <dbReference type="Pfam" id="PF00326"/>
    </source>
</evidence>
<dbReference type="Pfam" id="PF00326">
    <property type="entry name" value="Peptidase_S9"/>
    <property type="match status" value="1"/>
</dbReference>
<comment type="similarity">
    <text evidence="1">Belongs to the peptidase S9A family.</text>
</comment>
<name>W4NA16_9BIFI</name>
<dbReference type="PRINTS" id="PR00862">
    <property type="entry name" value="PROLIGOPTASE"/>
</dbReference>
<reference evidence="7 8" key="1">
    <citation type="journal article" date="2014" name="Genome Announc.">
        <title>The Genome Sequence of Bifidobacterium moukalabense DSM 27321 Highlights the Close Phylogenetic Relatedness with the Bifidobacterium dentium Taxon.</title>
        <authorList>
            <person name="Lugli G.A."/>
            <person name="Duranti S."/>
            <person name="Milani C."/>
            <person name="Turroni F."/>
            <person name="Viappiani A."/>
            <person name="Mangifesta M."/>
            <person name="van Sinderen D."/>
            <person name="Ventura M."/>
        </authorList>
    </citation>
    <scope>NUCLEOTIDE SEQUENCE [LARGE SCALE GENOMIC DNA]</scope>
    <source>
        <strain evidence="7 8">DSM 27321</strain>
    </source>
</reference>
<keyword evidence="4" id="KW-0720">Serine protease</keyword>
<dbReference type="InterPro" id="IPR023302">
    <property type="entry name" value="Pept_S9A_N"/>
</dbReference>
<dbReference type="OrthoDB" id="9801421at2"/>
<dbReference type="InterPro" id="IPR002471">
    <property type="entry name" value="Pept_S9_AS"/>
</dbReference>
<accession>W4NA16</accession>
<dbReference type="SUPFAM" id="SSF53474">
    <property type="entry name" value="alpha/beta-Hydrolases"/>
    <property type="match status" value="1"/>
</dbReference>
<dbReference type="SUPFAM" id="SSF50993">
    <property type="entry name" value="Peptidase/esterase 'gauge' domain"/>
    <property type="match status" value="1"/>
</dbReference>
<evidence type="ECO:0000256" key="2">
    <source>
        <dbReference type="ARBA" id="ARBA00022670"/>
    </source>
</evidence>